<accession>A0ABN9W1R0</accession>
<dbReference type="Proteomes" id="UP001189429">
    <property type="component" value="Unassembled WGS sequence"/>
</dbReference>
<name>A0ABN9W1R0_9DINO</name>
<dbReference type="EMBL" id="CAUYUJ010017887">
    <property type="protein sequence ID" value="CAK0878822.1"/>
    <property type="molecule type" value="Genomic_DNA"/>
</dbReference>
<keyword evidence="2" id="KW-1185">Reference proteome</keyword>
<gene>
    <name evidence="1" type="ORF">PCOR1329_LOCUS62445</name>
</gene>
<reference evidence="1" key="1">
    <citation type="submission" date="2023-10" db="EMBL/GenBank/DDBJ databases">
        <authorList>
            <person name="Chen Y."/>
            <person name="Shah S."/>
            <person name="Dougan E. K."/>
            <person name="Thang M."/>
            <person name="Chan C."/>
        </authorList>
    </citation>
    <scope>NUCLEOTIDE SEQUENCE [LARGE SCALE GENOMIC DNA]</scope>
</reference>
<protein>
    <submittedName>
        <fullName evidence="1">Uncharacterized protein</fullName>
    </submittedName>
</protein>
<sequence length="128" mass="14106">MRACFAWQAKLKRSTRWMRGESAPWVHGIWFMRLCRRCRISPALFGDVGNFAQTRGGLSTTFPTVATVAANVRRGGADRHTSGQILLGLKSGHRLRHDAGPTPSVLVAAPPEELGDANHHKPCAHREN</sequence>
<evidence type="ECO:0000313" key="2">
    <source>
        <dbReference type="Proteomes" id="UP001189429"/>
    </source>
</evidence>
<evidence type="ECO:0000313" key="1">
    <source>
        <dbReference type="EMBL" id="CAK0878822.1"/>
    </source>
</evidence>
<organism evidence="1 2">
    <name type="scientific">Prorocentrum cordatum</name>
    <dbReference type="NCBI Taxonomy" id="2364126"/>
    <lineage>
        <taxon>Eukaryota</taxon>
        <taxon>Sar</taxon>
        <taxon>Alveolata</taxon>
        <taxon>Dinophyceae</taxon>
        <taxon>Prorocentrales</taxon>
        <taxon>Prorocentraceae</taxon>
        <taxon>Prorocentrum</taxon>
    </lineage>
</organism>
<proteinExistence type="predicted"/>
<comment type="caution">
    <text evidence="1">The sequence shown here is derived from an EMBL/GenBank/DDBJ whole genome shotgun (WGS) entry which is preliminary data.</text>
</comment>